<evidence type="ECO:0000256" key="1">
    <source>
        <dbReference type="SAM" id="MobiDB-lite"/>
    </source>
</evidence>
<organism evidence="5 6">
    <name type="scientific">Streptomyces sanglieri</name>
    <dbReference type="NCBI Taxonomy" id="193460"/>
    <lineage>
        <taxon>Bacteria</taxon>
        <taxon>Bacillati</taxon>
        <taxon>Actinomycetota</taxon>
        <taxon>Actinomycetes</taxon>
        <taxon>Kitasatosporales</taxon>
        <taxon>Streptomycetaceae</taxon>
        <taxon>Streptomyces</taxon>
    </lineage>
</organism>
<dbReference type="PANTHER" id="PTHR43689:SF8">
    <property type="entry name" value="ALPHA_BETA-HYDROLASES SUPERFAMILY PROTEIN"/>
    <property type="match status" value="1"/>
</dbReference>
<proteinExistence type="predicted"/>
<dbReference type="Pfam" id="PF08223">
    <property type="entry name" value="PaaX_C"/>
    <property type="match status" value="1"/>
</dbReference>
<dbReference type="InterPro" id="IPR029058">
    <property type="entry name" value="AB_hydrolase_fold"/>
</dbReference>
<feature type="region of interest" description="Disordered" evidence="1">
    <location>
        <begin position="662"/>
        <end position="685"/>
    </location>
</feature>
<feature type="domain" description="Transcriptional repressor PaaX-like central Cas2-like" evidence="4">
    <location>
        <begin position="469"/>
        <end position="545"/>
    </location>
</feature>
<dbReference type="InterPro" id="IPR000073">
    <property type="entry name" value="AB_hydrolase_1"/>
</dbReference>
<sequence>MILLHGLGRSLEDWEPLRAALSGYRLIAIDLAGFGQSQALPDCRLAALARHVEGALDVLGVPSGAHVVGNSLGGAVAMRLAADAPARVASLALLNSAGFGRDVTWTLRILDLPLLWRLLLRPHADSALLSERSIFYDPAFATPERVALALALSRREGAAQTFRRQSHALGSWRGVRRGWREKLLTEVSALDIPTLVVWGTHDRVLPATHLVNAATALPGHAPTCSPGPATCRRSSASTRSPSCSARSGTGHRSRTTPGSSEEGASTAPRGVTRPDLGTPGACTRLRQVRRREEVALPATLGSPSCWKHCCRDSGLDAGVESTRQDTVRAARIPSRVYRAHFLAARPAEVRLGTTMRRTLGRTRKARHFMTDSLHTPTTPVRVPTRMLVEALIRTDHTVDAGELYATADLLSMTDQQVRLCIKRLVAEGRFVQEGRGRKALLRATGATVQALGPDVEFVAHAFRQDAGLAPWDGIWHLVAFAVPEDTRTARDTLRTVLTRLGGAPVQGGLYVSANAWEPYVEDEARRLGIHGHLTLLTTDDLRQGDVRDPAALARSLWPQDEIADGYRQLASVAEPRLRRLQDEADPSSLQQLTIAVELAAEFSRAMEPDPLLPPELLPRPWPGTEARRLVAQCWQLLDRLGQSGTAAEQHVRLFRLYDDAVRGPSPQSSAATDEHGAGYRMRDAGRESRVPAGPFLVVGNDFELLDRRATRPRMPVHVSLSVRHSRVVRSSGSSRSPI</sequence>
<reference evidence="6" key="1">
    <citation type="journal article" date="2019" name="Int. J. Syst. Evol. Microbiol.">
        <title>The Global Catalogue of Microorganisms (GCM) 10K type strain sequencing project: providing services to taxonomists for standard genome sequencing and annotation.</title>
        <authorList>
            <consortium name="The Broad Institute Genomics Platform"/>
            <consortium name="The Broad Institute Genome Sequencing Center for Infectious Disease"/>
            <person name="Wu L."/>
            <person name="Ma J."/>
        </authorList>
    </citation>
    <scope>NUCLEOTIDE SEQUENCE [LARGE SCALE GENOMIC DNA]</scope>
    <source>
        <strain evidence="6">JCM 12607</strain>
    </source>
</reference>
<protein>
    <submittedName>
        <fullName evidence="5">Alpha/beta fold hydrolase</fullName>
    </submittedName>
</protein>
<feature type="region of interest" description="Disordered" evidence="1">
    <location>
        <begin position="217"/>
        <end position="282"/>
    </location>
</feature>
<keyword evidence="6" id="KW-1185">Reference proteome</keyword>
<feature type="domain" description="AB hydrolase-1" evidence="2">
    <location>
        <begin position="1"/>
        <end position="219"/>
    </location>
</feature>
<name>A0ABW2WN59_9ACTN</name>
<gene>
    <name evidence="5" type="ORF">ACFQ2K_08880</name>
</gene>
<dbReference type="Proteomes" id="UP001596915">
    <property type="component" value="Unassembled WGS sequence"/>
</dbReference>
<dbReference type="InterPro" id="IPR013225">
    <property type="entry name" value="PaaX_C"/>
</dbReference>
<feature type="compositionally biased region" description="Basic and acidic residues" evidence="1">
    <location>
        <begin position="672"/>
        <end position="685"/>
    </location>
</feature>
<dbReference type="PANTHER" id="PTHR43689">
    <property type="entry name" value="HYDROLASE"/>
    <property type="match status" value="1"/>
</dbReference>
<accession>A0ABW2WN59</accession>
<dbReference type="Gene3D" id="3.40.50.1820">
    <property type="entry name" value="alpha/beta hydrolase"/>
    <property type="match status" value="1"/>
</dbReference>
<dbReference type="Gene3D" id="1.20.58.1460">
    <property type="match status" value="1"/>
</dbReference>
<keyword evidence="5" id="KW-0378">Hydrolase</keyword>
<evidence type="ECO:0000313" key="5">
    <source>
        <dbReference type="EMBL" id="MFD0622915.1"/>
    </source>
</evidence>
<dbReference type="GO" id="GO:0016787">
    <property type="term" value="F:hydrolase activity"/>
    <property type="evidence" value="ECO:0007669"/>
    <property type="project" value="UniProtKB-KW"/>
</dbReference>
<dbReference type="EMBL" id="JBHTGL010000008">
    <property type="protein sequence ID" value="MFD0622915.1"/>
    <property type="molecule type" value="Genomic_DNA"/>
</dbReference>
<evidence type="ECO:0000259" key="3">
    <source>
        <dbReference type="Pfam" id="PF08223"/>
    </source>
</evidence>
<dbReference type="Pfam" id="PF00561">
    <property type="entry name" value="Abhydrolase_1"/>
    <property type="match status" value="1"/>
</dbReference>
<dbReference type="Gene3D" id="3.30.70.2650">
    <property type="match status" value="1"/>
</dbReference>
<feature type="compositionally biased region" description="Low complexity" evidence="1">
    <location>
        <begin position="228"/>
        <end position="247"/>
    </location>
</feature>
<dbReference type="InterPro" id="IPR048846">
    <property type="entry name" value="PaaX-like_central"/>
</dbReference>
<dbReference type="Pfam" id="PF20803">
    <property type="entry name" value="PaaX_M"/>
    <property type="match status" value="1"/>
</dbReference>
<feature type="domain" description="Transcriptional repressor PaaX-like C-terminal" evidence="3">
    <location>
        <begin position="557"/>
        <end position="642"/>
    </location>
</feature>
<dbReference type="PRINTS" id="PR00111">
    <property type="entry name" value="ABHYDROLASE"/>
</dbReference>
<comment type="caution">
    <text evidence="5">The sequence shown here is derived from an EMBL/GenBank/DDBJ whole genome shotgun (WGS) entry which is preliminary data.</text>
</comment>
<evidence type="ECO:0000259" key="2">
    <source>
        <dbReference type="Pfam" id="PF00561"/>
    </source>
</evidence>
<evidence type="ECO:0000313" key="6">
    <source>
        <dbReference type="Proteomes" id="UP001596915"/>
    </source>
</evidence>
<dbReference type="SUPFAM" id="SSF53474">
    <property type="entry name" value="alpha/beta-Hydrolases"/>
    <property type="match status" value="1"/>
</dbReference>
<evidence type="ECO:0000259" key="4">
    <source>
        <dbReference type="Pfam" id="PF20803"/>
    </source>
</evidence>